<evidence type="ECO:0008006" key="3">
    <source>
        <dbReference type="Google" id="ProtNLM"/>
    </source>
</evidence>
<keyword evidence="2" id="KW-1185">Reference proteome</keyword>
<protein>
    <recommendedName>
        <fullName evidence="3">Per a allergen</fullName>
    </recommendedName>
</protein>
<reference evidence="1 2" key="1">
    <citation type="journal article" date="2022" name="Allergy">
        <title>Genome assembly and annotation of Periplaneta americana reveal a comprehensive cockroach allergen profile.</title>
        <authorList>
            <person name="Wang L."/>
            <person name="Xiong Q."/>
            <person name="Saelim N."/>
            <person name="Wang L."/>
            <person name="Nong W."/>
            <person name="Wan A.T."/>
            <person name="Shi M."/>
            <person name="Liu X."/>
            <person name="Cao Q."/>
            <person name="Hui J.H.L."/>
            <person name="Sookrung N."/>
            <person name="Leung T.F."/>
            <person name="Tungtrongchitr A."/>
            <person name="Tsui S.K.W."/>
        </authorList>
    </citation>
    <scope>NUCLEOTIDE SEQUENCE [LARGE SCALE GENOMIC DNA]</scope>
    <source>
        <strain evidence="1">PWHHKU_190912</strain>
    </source>
</reference>
<accession>A0ABQ8TD93</accession>
<evidence type="ECO:0000313" key="2">
    <source>
        <dbReference type="Proteomes" id="UP001148838"/>
    </source>
</evidence>
<dbReference type="Proteomes" id="UP001148838">
    <property type="component" value="Unassembled WGS sequence"/>
</dbReference>
<sequence length="90" mass="10361">MMTDIYDPGCRREKLIAQTYEETSVNIGQYNGLGAIFATMKGRRIEFPVPEWFKSPRIPKDQVIISNSEDNLQRGLYTLNKILSDFGMEI</sequence>
<organism evidence="1 2">
    <name type="scientific">Periplaneta americana</name>
    <name type="common">American cockroach</name>
    <name type="synonym">Blatta americana</name>
    <dbReference type="NCBI Taxonomy" id="6978"/>
    <lineage>
        <taxon>Eukaryota</taxon>
        <taxon>Metazoa</taxon>
        <taxon>Ecdysozoa</taxon>
        <taxon>Arthropoda</taxon>
        <taxon>Hexapoda</taxon>
        <taxon>Insecta</taxon>
        <taxon>Pterygota</taxon>
        <taxon>Neoptera</taxon>
        <taxon>Polyneoptera</taxon>
        <taxon>Dictyoptera</taxon>
        <taxon>Blattodea</taxon>
        <taxon>Blattoidea</taxon>
        <taxon>Blattidae</taxon>
        <taxon>Blattinae</taxon>
        <taxon>Periplaneta</taxon>
    </lineage>
</organism>
<evidence type="ECO:0000313" key="1">
    <source>
        <dbReference type="EMBL" id="KAJ4444536.1"/>
    </source>
</evidence>
<proteinExistence type="predicted"/>
<dbReference type="EMBL" id="JAJSOF020000011">
    <property type="protein sequence ID" value="KAJ4444536.1"/>
    <property type="molecule type" value="Genomic_DNA"/>
</dbReference>
<name>A0ABQ8TD93_PERAM</name>
<comment type="caution">
    <text evidence="1">The sequence shown here is derived from an EMBL/GenBank/DDBJ whole genome shotgun (WGS) entry which is preliminary data.</text>
</comment>
<gene>
    <name evidence="1" type="ORF">ANN_06331</name>
</gene>